<dbReference type="SUPFAM" id="SSF140453">
    <property type="entry name" value="EsxAB dimer-like"/>
    <property type="match status" value="1"/>
</dbReference>
<dbReference type="NCBIfam" id="TIGR03930">
    <property type="entry name" value="WXG100_ESAT6"/>
    <property type="match status" value="1"/>
</dbReference>
<dbReference type="Pfam" id="PF06013">
    <property type="entry name" value="WXG100"/>
    <property type="match status" value="1"/>
</dbReference>
<name>A0A5E3ZWD7_9ACTN</name>
<evidence type="ECO:0000313" key="2">
    <source>
        <dbReference type="EMBL" id="VHO00189.1"/>
    </source>
</evidence>
<evidence type="ECO:0000313" key="3">
    <source>
        <dbReference type="Proteomes" id="UP000324288"/>
    </source>
</evidence>
<dbReference type="InterPro" id="IPR036689">
    <property type="entry name" value="ESAT-6-like_sf"/>
</dbReference>
<reference evidence="2 3" key="1">
    <citation type="submission" date="2019-04" db="EMBL/GenBank/DDBJ databases">
        <authorList>
            <person name="Seth-Smith MB H."/>
            <person name="Seth-Smith H."/>
        </authorList>
    </citation>
    <scope>NUCLEOTIDE SEQUENCE [LARGE SCALE GENOMIC DNA]</scope>
    <source>
        <strain evidence="2">USB-603019</strain>
    </source>
</reference>
<dbReference type="AlphaFoldDB" id="A0A5E3ZWD7"/>
<protein>
    <recommendedName>
        <fullName evidence="1">ESAT-6-like protein</fullName>
    </recommendedName>
</protein>
<dbReference type="Proteomes" id="UP000324288">
    <property type="component" value="Chromosome"/>
</dbReference>
<evidence type="ECO:0000256" key="1">
    <source>
        <dbReference type="RuleBase" id="RU362001"/>
    </source>
</evidence>
<accession>A0A5E3ZWD7</accession>
<dbReference type="EMBL" id="LR584267">
    <property type="protein sequence ID" value="VHO00189.1"/>
    <property type="molecule type" value="Genomic_DNA"/>
</dbReference>
<gene>
    <name evidence="2" type="primary">esxB</name>
    <name evidence="2" type="ORF">LC603019_00548</name>
</gene>
<comment type="similarity">
    <text evidence="1">Belongs to the WXG100 family.</text>
</comment>
<keyword evidence="3" id="KW-1185">Reference proteome</keyword>
<dbReference type="GeneID" id="84894527"/>
<dbReference type="InterPro" id="IPR010310">
    <property type="entry name" value="T7SS_ESAT-6-like"/>
</dbReference>
<dbReference type="RefSeq" id="WP_053978794.1">
    <property type="nucleotide sequence ID" value="NZ_CAJPTR010000003.1"/>
</dbReference>
<sequence>MVALNTQTDTMATAANHVVDIAQHVQQEMNGLQMRLGSLDAAWQGSAKMAFDQLMVRWQDAGRHLNESLNSIAETIRANSVAYQASQDDHLAQLNTLNI</sequence>
<proteinExistence type="inferred from homology"/>
<dbReference type="Gene3D" id="1.10.287.1060">
    <property type="entry name" value="ESAT-6-like"/>
    <property type="match status" value="1"/>
</dbReference>
<organism evidence="2 3">
    <name type="scientific">Lawsonella clevelandensis</name>
    <dbReference type="NCBI Taxonomy" id="1528099"/>
    <lineage>
        <taxon>Bacteria</taxon>
        <taxon>Bacillati</taxon>
        <taxon>Actinomycetota</taxon>
        <taxon>Actinomycetes</taxon>
        <taxon>Mycobacteriales</taxon>
        <taxon>Lawsonellaceae</taxon>
        <taxon>Lawsonella</taxon>
    </lineage>
</organism>